<dbReference type="RefSeq" id="XP_030637688.1">
    <property type="nucleotide sequence ID" value="XM_030781828.1"/>
</dbReference>
<dbReference type="PANTHER" id="PTHR16271:SF11">
    <property type="entry name" value="F-BOX ONLY PROTEIN 34"/>
    <property type="match status" value="1"/>
</dbReference>
<evidence type="ECO:0000256" key="2">
    <source>
        <dbReference type="SAM" id="MobiDB-lite"/>
    </source>
</evidence>
<dbReference type="Pfam" id="PF12937">
    <property type="entry name" value="F-box-like"/>
    <property type="match status" value="1"/>
</dbReference>
<feature type="compositionally biased region" description="Polar residues" evidence="2">
    <location>
        <begin position="442"/>
        <end position="463"/>
    </location>
</feature>
<evidence type="ECO:0000313" key="4">
    <source>
        <dbReference type="Proteomes" id="UP000504632"/>
    </source>
</evidence>
<evidence type="ECO:0000313" key="5">
    <source>
        <dbReference type="RefSeq" id="XP_030637680.1"/>
    </source>
</evidence>
<feature type="region of interest" description="Disordered" evidence="2">
    <location>
        <begin position="396"/>
        <end position="529"/>
    </location>
</feature>
<dbReference type="SUPFAM" id="SSF81383">
    <property type="entry name" value="F-box domain"/>
    <property type="match status" value="1"/>
</dbReference>
<evidence type="ECO:0000256" key="1">
    <source>
        <dbReference type="ARBA" id="ARBA00022786"/>
    </source>
</evidence>
<dbReference type="OrthoDB" id="10052741at2759"/>
<protein>
    <submittedName>
        <fullName evidence="5 6">F-box only protein 34</fullName>
    </submittedName>
</protein>
<evidence type="ECO:0000313" key="6">
    <source>
        <dbReference type="RefSeq" id="XP_030637688.1"/>
    </source>
</evidence>
<feature type="region of interest" description="Disordered" evidence="2">
    <location>
        <begin position="539"/>
        <end position="558"/>
    </location>
</feature>
<organism evidence="4 5">
    <name type="scientific">Chanos chanos</name>
    <name type="common">Milkfish</name>
    <name type="synonym">Mugil chanos</name>
    <dbReference type="NCBI Taxonomy" id="29144"/>
    <lineage>
        <taxon>Eukaryota</taxon>
        <taxon>Metazoa</taxon>
        <taxon>Chordata</taxon>
        <taxon>Craniata</taxon>
        <taxon>Vertebrata</taxon>
        <taxon>Euteleostomi</taxon>
        <taxon>Actinopterygii</taxon>
        <taxon>Neopterygii</taxon>
        <taxon>Teleostei</taxon>
        <taxon>Ostariophysi</taxon>
        <taxon>Gonorynchiformes</taxon>
        <taxon>Chanidae</taxon>
        <taxon>Chanos</taxon>
    </lineage>
</organism>
<sequence length="748" mass="82258">MPQKCESISYCNPTPYRDPRKQTCNLQPAWRFTTMHLKPYPKLQEQELHRESALNGTRGIRVDQQRALRTEWGVRQACTHVSLSSNGTANRCPLGVISTNTLRCTTNSNNHNGGAPTSRVNGDFPGPRARKNKTASSVTTLTGSLVLLASSTGMENEGSLRLYQGEDGEGPLDIWAVIKPGNTKEKIAIFAQQSGHASGGGTDSTPDSEGPAQDLRTISMKVKGCWDGECSVAKRRRKSGNLDKPRGLDLQAPKPESRPTPVGSENTEPSRDEAEEMVYRVEAEEVGKPPSVVEMVAYLEQMASDQRVDSKPLSLRSSSTITLSKGGSALQPVEQQEPKSLEQPENREEEGECVRVQDMVAKLESECLKRQSFREGGVLSRNNSLRRNVGRVLLASSEPYSAPSKPTPPSGTQELVSSSTEQLPCRSDKPCGASDAAIPVPTVNSDCGLTSQTGSQDEVNQVVGQEEACAAVEAGHGLQSESEQDGQEASQHIEEPPPGMLFFSQSPPLTLQERPRERSLKSRDVEPMLDIQDCKPSLAASLKPPLEPCSTSEGSVDKMGDAEEEVKGDGDEAKSAEGSNLVCRQPVPLRPPVSSEFLEMRNKIQLLLEPQQYMACLPHHIIVKIFCLLPTESLAALKCTCHYFKFIIESYGVRPADSRWVSDPRYKDDPCKQCKKRYGRGDVSLCRWHHKPYCQALPYGPGYWMCCRGSHKDTPGCNVGLHDNRWVPAFHSINMPIYKKNKDNEEDS</sequence>
<feature type="compositionally biased region" description="Basic and acidic residues" evidence="2">
    <location>
        <begin position="513"/>
        <end position="526"/>
    </location>
</feature>
<dbReference type="RefSeq" id="XP_030637680.1">
    <property type="nucleotide sequence ID" value="XM_030781820.1"/>
</dbReference>
<feature type="compositionally biased region" description="Basic and acidic residues" evidence="2">
    <location>
        <begin position="336"/>
        <end position="346"/>
    </location>
</feature>
<dbReference type="PROSITE" id="PS50181">
    <property type="entry name" value="FBOX"/>
    <property type="match status" value="1"/>
</dbReference>
<dbReference type="Proteomes" id="UP000504632">
    <property type="component" value="Chromosome 1"/>
</dbReference>
<dbReference type="GeneID" id="115818446"/>
<dbReference type="AlphaFoldDB" id="A0A6J2VX98"/>
<keyword evidence="1" id="KW-0833">Ubl conjugation pathway</keyword>
<dbReference type="InterPro" id="IPR001810">
    <property type="entry name" value="F-box_dom"/>
</dbReference>
<evidence type="ECO:0000259" key="3">
    <source>
        <dbReference type="PROSITE" id="PS50181"/>
    </source>
</evidence>
<feature type="region of interest" description="Disordered" evidence="2">
    <location>
        <begin position="193"/>
        <end position="212"/>
    </location>
</feature>
<dbReference type="PANTHER" id="PTHR16271">
    <property type="entry name" value="F-BOX ONLY PROTEIN 34/46 FAMILY MEMBER"/>
    <property type="match status" value="1"/>
</dbReference>
<dbReference type="CDD" id="cd22176">
    <property type="entry name" value="F-box_FBXO34"/>
    <property type="match status" value="1"/>
</dbReference>
<feature type="region of interest" description="Disordered" evidence="2">
    <location>
        <begin position="321"/>
        <end position="353"/>
    </location>
</feature>
<feature type="region of interest" description="Disordered" evidence="2">
    <location>
        <begin position="108"/>
        <end position="136"/>
    </location>
</feature>
<feature type="compositionally biased region" description="Polar residues" evidence="2">
    <location>
        <begin position="410"/>
        <end position="422"/>
    </location>
</feature>
<gene>
    <name evidence="5 6" type="primary">fbxo34</name>
</gene>
<dbReference type="InterPro" id="IPR036047">
    <property type="entry name" value="F-box-like_dom_sf"/>
</dbReference>
<name>A0A6J2VX98_CHACN</name>
<proteinExistence type="predicted"/>
<dbReference type="CTD" id="55030"/>
<accession>A0A6J2VX98</accession>
<dbReference type="Gene3D" id="1.20.1280.50">
    <property type="match status" value="1"/>
</dbReference>
<dbReference type="InterPro" id="IPR039594">
    <property type="entry name" value="FBXO34/46"/>
</dbReference>
<feature type="domain" description="F-box" evidence="3">
    <location>
        <begin position="611"/>
        <end position="663"/>
    </location>
</feature>
<keyword evidence="4" id="KW-1185">Reference proteome</keyword>
<feature type="region of interest" description="Disordered" evidence="2">
    <location>
        <begin position="236"/>
        <end position="274"/>
    </location>
</feature>
<reference evidence="5 6" key="1">
    <citation type="submission" date="2025-04" db="UniProtKB">
        <authorList>
            <consortium name="RefSeq"/>
        </authorList>
    </citation>
    <scope>IDENTIFICATION</scope>
</reference>